<evidence type="ECO:0000256" key="3">
    <source>
        <dbReference type="ARBA" id="ARBA00023163"/>
    </source>
</evidence>
<dbReference type="Gene3D" id="1.10.357.10">
    <property type="entry name" value="Tetracycline Repressor, domain 2"/>
    <property type="match status" value="1"/>
</dbReference>
<sequence>MVEEQRRRGRPSVSSREAIEAAAMRLFLRDGYATTTVPRIALESGVSRTSVFRYWGSKSDIVWSEFDHHTTRLASLLAASRAGSPTMTGVREAAVENMRLSMHDSAMWLERFTVIETAPELRTEEAARWAGWARIVANHVAARHRQEIDDVVPQSIGGAVQAAFLAVLRQWRTTEGRSINVLQRLDEALSPLCDAMQTWLPDTHDRHTS</sequence>
<dbReference type="InterPro" id="IPR023772">
    <property type="entry name" value="DNA-bd_HTH_TetR-type_CS"/>
</dbReference>
<accession>A0AAW3T053</accession>
<protein>
    <submittedName>
        <fullName evidence="6">AcrR family transcriptional regulator</fullName>
    </submittedName>
</protein>
<dbReference type="PROSITE" id="PS01081">
    <property type="entry name" value="HTH_TETR_1"/>
    <property type="match status" value="1"/>
</dbReference>
<evidence type="ECO:0000313" key="7">
    <source>
        <dbReference type="Proteomes" id="UP000590225"/>
    </source>
</evidence>
<feature type="domain" description="HTH tetR-type" evidence="5">
    <location>
        <begin position="13"/>
        <end position="73"/>
    </location>
</feature>
<dbReference type="PROSITE" id="PS50977">
    <property type="entry name" value="HTH_TETR_2"/>
    <property type="match status" value="1"/>
</dbReference>
<dbReference type="Gene3D" id="1.10.10.60">
    <property type="entry name" value="Homeodomain-like"/>
    <property type="match status" value="1"/>
</dbReference>
<comment type="caution">
    <text evidence="6">The sequence shown here is derived from an EMBL/GenBank/DDBJ whole genome shotgun (WGS) entry which is preliminary data.</text>
</comment>
<dbReference type="PRINTS" id="PR00455">
    <property type="entry name" value="HTHTETR"/>
</dbReference>
<dbReference type="InterPro" id="IPR009057">
    <property type="entry name" value="Homeodomain-like_sf"/>
</dbReference>
<proteinExistence type="predicted"/>
<dbReference type="GO" id="GO:0003700">
    <property type="term" value="F:DNA-binding transcription factor activity"/>
    <property type="evidence" value="ECO:0007669"/>
    <property type="project" value="TreeGrafter"/>
</dbReference>
<evidence type="ECO:0000259" key="5">
    <source>
        <dbReference type="PROSITE" id="PS50977"/>
    </source>
</evidence>
<dbReference type="Pfam" id="PF17754">
    <property type="entry name" value="TetR_C_14"/>
    <property type="match status" value="1"/>
</dbReference>
<dbReference type="EMBL" id="JACGXP010000001">
    <property type="protein sequence ID" value="MBA8988866.1"/>
    <property type="molecule type" value="Genomic_DNA"/>
</dbReference>
<dbReference type="PANTHER" id="PTHR30055:SF238">
    <property type="entry name" value="MYCOFACTOCIN BIOSYNTHESIS TRANSCRIPTIONAL REGULATOR MFTR-RELATED"/>
    <property type="match status" value="1"/>
</dbReference>
<dbReference type="RefSeq" id="WP_182514831.1">
    <property type="nucleotide sequence ID" value="NZ_JACGXP010000001.1"/>
</dbReference>
<gene>
    <name evidence="6" type="ORF">FHW23_000098</name>
</gene>
<organism evidence="6 7">
    <name type="scientific">Curtobacterium pusillum</name>
    <dbReference type="NCBI Taxonomy" id="69373"/>
    <lineage>
        <taxon>Bacteria</taxon>
        <taxon>Bacillati</taxon>
        <taxon>Actinomycetota</taxon>
        <taxon>Actinomycetes</taxon>
        <taxon>Micrococcales</taxon>
        <taxon>Microbacteriaceae</taxon>
        <taxon>Curtobacterium</taxon>
    </lineage>
</organism>
<evidence type="ECO:0000313" key="6">
    <source>
        <dbReference type="EMBL" id="MBA8988866.1"/>
    </source>
</evidence>
<dbReference type="InterPro" id="IPR041347">
    <property type="entry name" value="MftR_C"/>
</dbReference>
<evidence type="ECO:0000256" key="2">
    <source>
        <dbReference type="ARBA" id="ARBA00023125"/>
    </source>
</evidence>
<dbReference type="PANTHER" id="PTHR30055">
    <property type="entry name" value="HTH-TYPE TRANSCRIPTIONAL REGULATOR RUTR"/>
    <property type="match status" value="1"/>
</dbReference>
<evidence type="ECO:0000256" key="4">
    <source>
        <dbReference type="PROSITE-ProRule" id="PRU00335"/>
    </source>
</evidence>
<dbReference type="Pfam" id="PF00440">
    <property type="entry name" value="TetR_N"/>
    <property type="match status" value="1"/>
</dbReference>
<keyword evidence="2 4" id="KW-0238">DNA-binding</keyword>
<feature type="DNA-binding region" description="H-T-H motif" evidence="4">
    <location>
        <begin position="36"/>
        <end position="55"/>
    </location>
</feature>
<dbReference type="Proteomes" id="UP000590225">
    <property type="component" value="Unassembled WGS sequence"/>
</dbReference>
<keyword evidence="3" id="KW-0804">Transcription</keyword>
<reference evidence="6 7" key="1">
    <citation type="submission" date="2020-07" db="EMBL/GenBank/DDBJ databases">
        <title>Above-ground endophytic microbial communities from plants in different locations in the United States.</title>
        <authorList>
            <person name="Frank C."/>
        </authorList>
    </citation>
    <scope>NUCLEOTIDE SEQUENCE [LARGE SCALE GENOMIC DNA]</scope>
    <source>
        <strain evidence="6 7">WPL5_2</strain>
    </source>
</reference>
<dbReference type="InterPro" id="IPR050109">
    <property type="entry name" value="HTH-type_TetR-like_transc_reg"/>
</dbReference>
<dbReference type="AlphaFoldDB" id="A0AAW3T053"/>
<evidence type="ECO:0000256" key="1">
    <source>
        <dbReference type="ARBA" id="ARBA00023015"/>
    </source>
</evidence>
<dbReference type="GO" id="GO:0000976">
    <property type="term" value="F:transcription cis-regulatory region binding"/>
    <property type="evidence" value="ECO:0007669"/>
    <property type="project" value="TreeGrafter"/>
</dbReference>
<name>A0AAW3T053_9MICO</name>
<keyword evidence="1" id="KW-0805">Transcription regulation</keyword>
<dbReference type="InterPro" id="IPR001647">
    <property type="entry name" value="HTH_TetR"/>
</dbReference>
<dbReference type="SUPFAM" id="SSF46689">
    <property type="entry name" value="Homeodomain-like"/>
    <property type="match status" value="1"/>
</dbReference>